<evidence type="ECO:0000313" key="5">
    <source>
        <dbReference type="EMBL" id="RAS17383.1"/>
    </source>
</evidence>
<dbReference type="Pfam" id="PF01155">
    <property type="entry name" value="HypA"/>
    <property type="match status" value="1"/>
</dbReference>
<organism evidence="5 6">
    <name type="scientific">Paraburkholderia bryophila</name>
    <dbReference type="NCBI Taxonomy" id="420952"/>
    <lineage>
        <taxon>Bacteria</taxon>
        <taxon>Pseudomonadati</taxon>
        <taxon>Pseudomonadota</taxon>
        <taxon>Betaproteobacteria</taxon>
        <taxon>Burkholderiales</taxon>
        <taxon>Burkholderiaceae</taxon>
        <taxon>Paraburkholderia</taxon>
    </lineage>
</organism>
<dbReference type="Gene3D" id="3.30.2320.80">
    <property type="match status" value="1"/>
</dbReference>
<keyword evidence="1 4" id="KW-0533">Nickel</keyword>
<dbReference type="HAMAP" id="MF_00213">
    <property type="entry name" value="HypA_HybF"/>
    <property type="match status" value="1"/>
</dbReference>
<keyword evidence="2 4" id="KW-0479">Metal-binding</keyword>
<reference evidence="5 6" key="1">
    <citation type="submission" date="2018-06" db="EMBL/GenBank/DDBJ databases">
        <title>Genomic Encyclopedia of Type Strains, Phase III (KMG-III): the genomes of soil and plant-associated and newly described type strains.</title>
        <authorList>
            <person name="Whitman W."/>
        </authorList>
    </citation>
    <scope>NUCLEOTIDE SEQUENCE [LARGE SCALE GENOMIC DNA]</scope>
    <source>
        <strain evidence="5 6">LMG 23644</strain>
    </source>
</reference>
<name>A0A329B8W0_9BURK</name>
<proteinExistence type="inferred from homology"/>
<dbReference type="EMBL" id="QLTK01000046">
    <property type="protein sequence ID" value="RAS17383.1"/>
    <property type="molecule type" value="Genomic_DNA"/>
</dbReference>
<evidence type="ECO:0000256" key="3">
    <source>
        <dbReference type="ARBA" id="ARBA00022833"/>
    </source>
</evidence>
<evidence type="ECO:0000256" key="1">
    <source>
        <dbReference type="ARBA" id="ARBA00022596"/>
    </source>
</evidence>
<sequence>MHELSLAGGILRMIEATASREHFLRVAQLRLEVGALAGVEPQALRFALSAIMPGTCLAGGEIMIDETPGLARCLDCGASLEIASHLDSCSRCGGYALQATGGTDLRIVDLLVIND</sequence>
<feature type="binding site" evidence="4">
    <location>
        <position position="76"/>
    </location>
    <ligand>
        <name>Zn(2+)</name>
        <dbReference type="ChEBI" id="CHEBI:29105"/>
    </ligand>
</feature>
<evidence type="ECO:0000256" key="4">
    <source>
        <dbReference type="HAMAP-Rule" id="MF_00213"/>
    </source>
</evidence>
<dbReference type="GO" id="GO:0008270">
    <property type="term" value="F:zinc ion binding"/>
    <property type="evidence" value="ECO:0007669"/>
    <property type="project" value="UniProtKB-UniRule"/>
</dbReference>
<dbReference type="GO" id="GO:0016151">
    <property type="term" value="F:nickel cation binding"/>
    <property type="evidence" value="ECO:0007669"/>
    <property type="project" value="UniProtKB-UniRule"/>
</dbReference>
<feature type="binding site" evidence="4">
    <location>
        <position position="2"/>
    </location>
    <ligand>
        <name>Ni(2+)</name>
        <dbReference type="ChEBI" id="CHEBI:49786"/>
    </ligand>
</feature>
<dbReference type="PANTHER" id="PTHR34535">
    <property type="entry name" value="HYDROGENASE MATURATION FACTOR HYPA"/>
    <property type="match status" value="1"/>
</dbReference>
<accession>A0A329B8W0</accession>
<evidence type="ECO:0000313" key="6">
    <source>
        <dbReference type="Proteomes" id="UP000248918"/>
    </source>
</evidence>
<dbReference type="Proteomes" id="UP000248918">
    <property type="component" value="Unassembled WGS sequence"/>
</dbReference>
<comment type="similarity">
    <text evidence="4">Belongs to the HypA/HybF family.</text>
</comment>
<gene>
    <name evidence="4" type="primary">hypA</name>
    <name evidence="5" type="ORF">BX591_14619</name>
</gene>
<feature type="binding site" evidence="4">
    <location>
        <position position="89"/>
    </location>
    <ligand>
        <name>Zn(2+)</name>
        <dbReference type="ChEBI" id="CHEBI:29105"/>
    </ligand>
</feature>
<evidence type="ECO:0000256" key="2">
    <source>
        <dbReference type="ARBA" id="ARBA00022723"/>
    </source>
</evidence>
<comment type="function">
    <text evidence="4">Involved in the maturation of [NiFe] hydrogenases. Required for nickel insertion into the metal center of the hydrogenase.</text>
</comment>
<dbReference type="GO" id="GO:0051604">
    <property type="term" value="P:protein maturation"/>
    <property type="evidence" value="ECO:0007669"/>
    <property type="project" value="InterPro"/>
</dbReference>
<dbReference type="OrthoDB" id="288014at2"/>
<protein>
    <recommendedName>
        <fullName evidence="4">Hydrogenase maturation factor HypA</fullName>
    </recommendedName>
</protein>
<dbReference type="PIRSF" id="PIRSF004761">
    <property type="entry name" value="Hydrgn_mat_HypA"/>
    <property type="match status" value="1"/>
</dbReference>
<keyword evidence="3 4" id="KW-0862">Zinc</keyword>
<dbReference type="RefSeq" id="WP_111935725.1">
    <property type="nucleotide sequence ID" value="NZ_CADFFP010000044.1"/>
</dbReference>
<dbReference type="InterPro" id="IPR000688">
    <property type="entry name" value="HypA/HybF"/>
</dbReference>
<feature type="binding site" evidence="4">
    <location>
        <position position="73"/>
    </location>
    <ligand>
        <name>Zn(2+)</name>
        <dbReference type="ChEBI" id="CHEBI:29105"/>
    </ligand>
</feature>
<feature type="binding site" evidence="4">
    <location>
        <position position="92"/>
    </location>
    <ligand>
        <name>Zn(2+)</name>
        <dbReference type="ChEBI" id="CHEBI:29105"/>
    </ligand>
</feature>
<dbReference type="PANTHER" id="PTHR34535:SF3">
    <property type="entry name" value="HYDROGENASE MATURATION FACTOR HYPA"/>
    <property type="match status" value="1"/>
</dbReference>
<dbReference type="AlphaFoldDB" id="A0A329B8W0"/>
<comment type="caution">
    <text evidence="5">The sequence shown here is derived from an EMBL/GenBank/DDBJ whole genome shotgun (WGS) entry which is preliminary data.</text>
</comment>